<evidence type="ECO:0000313" key="1">
    <source>
        <dbReference type="EMBL" id="MBE9031762.1"/>
    </source>
</evidence>
<gene>
    <name evidence="1" type="ORF">IQ266_18675</name>
</gene>
<reference evidence="1" key="1">
    <citation type="submission" date="2020-10" db="EMBL/GenBank/DDBJ databases">
        <authorList>
            <person name="Castelo-Branco R."/>
            <person name="Eusebio N."/>
            <person name="Adriana R."/>
            <person name="Vieira A."/>
            <person name="Brugerolle De Fraissinette N."/>
            <person name="Rezende De Castro R."/>
            <person name="Schneider M.P."/>
            <person name="Vasconcelos V."/>
            <person name="Leao P.N."/>
        </authorList>
    </citation>
    <scope>NUCLEOTIDE SEQUENCE</scope>
    <source>
        <strain evidence="1">LEGE 11480</strain>
    </source>
</reference>
<proteinExistence type="predicted"/>
<accession>A0A928VSJ2</accession>
<dbReference type="EMBL" id="JADEXQ010000075">
    <property type="protein sequence ID" value="MBE9031762.1"/>
    <property type="molecule type" value="Genomic_DNA"/>
</dbReference>
<evidence type="ECO:0000313" key="2">
    <source>
        <dbReference type="Proteomes" id="UP000625316"/>
    </source>
</evidence>
<organism evidence="1 2">
    <name type="scientific">Romeriopsis navalis LEGE 11480</name>
    <dbReference type="NCBI Taxonomy" id="2777977"/>
    <lineage>
        <taxon>Bacteria</taxon>
        <taxon>Bacillati</taxon>
        <taxon>Cyanobacteriota</taxon>
        <taxon>Cyanophyceae</taxon>
        <taxon>Leptolyngbyales</taxon>
        <taxon>Leptolyngbyaceae</taxon>
        <taxon>Romeriopsis</taxon>
        <taxon>Romeriopsis navalis</taxon>
    </lineage>
</organism>
<name>A0A928VSJ2_9CYAN</name>
<sequence>MSLPESHVLWLLTMDFPWWGNYHFDFDHHRKVLYIHSGNPLKRNRIMREIPGQDLSDLGVKKWF</sequence>
<dbReference type="AlphaFoldDB" id="A0A928VSJ2"/>
<protein>
    <submittedName>
        <fullName evidence="1">Uncharacterized protein</fullName>
    </submittedName>
</protein>
<dbReference type="Proteomes" id="UP000625316">
    <property type="component" value="Unassembled WGS sequence"/>
</dbReference>
<comment type="caution">
    <text evidence="1">The sequence shown here is derived from an EMBL/GenBank/DDBJ whole genome shotgun (WGS) entry which is preliminary data.</text>
</comment>
<keyword evidence="2" id="KW-1185">Reference proteome</keyword>
<dbReference type="RefSeq" id="WP_264326590.1">
    <property type="nucleotide sequence ID" value="NZ_JADEXQ010000075.1"/>
</dbReference>